<name>A0A165M9M5_9APHY</name>
<keyword evidence="3" id="KW-1185">Reference proteome</keyword>
<protein>
    <submittedName>
        <fullName evidence="2">Uncharacterized protein</fullName>
    </submittedName>
</protein>
<proteinExistence type="predicted"/>
<feature type="coiled-coil region" evidence="1">
    <location>
        <begin position="62"/>
        <end position="103"/>
    </location>
</feature>
<dbReference type="AlphaFoldDB" id="A0A165M9M5"/>
<evidence type="ECO:0000256" key="1">
    <source>
        <dbReference type="SAM" id="Coils"/>
    </source>
</evidence>
<gene>
    <name evidence="2" type="ORF">DAEQUDRAFT_526920</name>
</gene>
<dbReference type="OrthoDB" id="3235759at2759"/>
<evidence type="ECO:0000313" key="3">
    <source>
        <dbReference type="Proteomes" id="UP000076727"/>
    </source>
</evidence>
<dbReference type="EMBL" id="KV429106">
    <property type="protein sequence ID" value="KZT65401.1"/>
    <property type="molecule type" value="Genomic_DNA"/>
</dbReference>
<sequence length="185" mass="21431">MMDIQDEKLDRDMQGIKALQEEVLKKDVIEHLKAVVERDVSDLIDTLVQEQVEAVLQAEHLRPELLTELRRHEQELSEVERALHNSESRRANAQIRTADLQRRLYTIRKRDGTVSLHFPENIHALLGMDGEAVKALMREYGLDKPSDSRDRNLNSLMQFLGLSYQLVRSPVLSPHPRIHHLDFCA</sequence>
<dbReference type="Proteomes" id="UP000076727">
    <property type="component" value="Unassembled WGS sequence"/>
</dbReference>
<reference evidence="2 3" key="1">
    <citation type="journal article" date="2016" name="Mol. Biol. Evol.">
        <title>Comparative Genomics of Early-Diverging Mushroom-Forming Fungi Provides Insights into the Origins of Lignocellulose Decay Capabilities.</title>
        <authorList>
            <person name="Nagy L.G."/>
            <person name="Riley R."/>
            <person name="Tritt A."/>
            <person name="Adam C."/>
            <person name="Daum C."/>
            <person name="Floudas D."/>
            <person name="Sun H."/>
            <person name="Yadav J.S."/>
            <person name="Pangilinan J."/>
            <person name="Larsson K.H."/>
            <person name="Matsuura K."/>
            <person name="Barry K."/>
            <person name="Labutti K."/>
            <person name="Kuo R."/>
            <person name="Ohm R.A."/>
            <person name="Bhattacharya S.S."/>
            <person name="Shirouzu T."/>
            <person name="Yoshinaga Y."/>
            <person name="Martin F.M."/>
            <person name="Grigoriev I.V."/>
            <person name="Hibbett D.S."/>
        </authorList>
    </citation>
    <scope>NUCLEOTIDE SEQUENCE [LARGE SCALE GENOMIC DNA]</scope>
    <source>
        <strain evidence="2 3">L-15889</strain>
    </source>
</reference>
<accession>A0A165M9M5</accession>
<organism evidence="2 3">
    <name type="scientific">Daedalea quercina L-15889</name>
    <dbReference type="NCBI Taxonomy" id="1314783"/>
    <lineage>
        <taxon>Eukaryota</taxon>
        <taxon>Fungi</taxon>
        <taxon>Dikarya</taxon>
        <taxon>Basidiomycota</taxon>
        <taxon>Agaricomycotina</taxon>
        <taxon>Agaricomycetes</taxon>
        <taxon>Polyporales</taxon>
        <taxon>Fomitopsis</taxon>
    </lineage>
</organism>
<keyword evidence="1" id="KW-0175">Coiled coil</keyword>
<dbReference type="STRING" id="1314783.A0A165M9M5"/>
<evidence type="ECO:0000313" key="2">
    <source>
        <dbReference type="EMBL" id="KZT65401.1"/>
    </source>
</evidence>